<dbReference type="SUPFAM" id="SSF54593">
    <property type="entry name" value="Glyoxalase/Bleomycin resistance protein/Dihydroxybiphenyl dioxygenase"/>
    <property type="match status" value="2"/>
</dbReference>
<dbReference type="InterPro" id="IPR037523">
    <property type="entry name" value="VOC_core"/>
</dbReference>
<dbReference type="CDD" id="cd16359">
    <property type="entry name" value="VOC_BsCatE_like_C"/>
    <property type="match status" value="1"/>
</dbReference>
<name>A0A242A6W2_9ENTE</name>
<protein>
    <recommendedName>
        <fullName evidence="2">VOC domain-containing protein</fullName>
    </recommendedName>
</protein>
<dbReference type="STRING" id="1834191.A5886_001854"/>
<keyword evidence="4" id="KW-1185">Reference proteome</keyword>
<dbReference type="PROSITE" id="PS00934">
    <property type="entry name" value="GLYOXALASE_I_1"/>
    <property type="match status" value="1"/>
</dbReference>
<accession>A0A242A6W2</accession>
<evidence type="ECO:0000313" key="3">
    <source>
        <dbReference type="EMBL" id="OTN76775.1"/>
    </source>
</evidence>
<dbReference type="InterPro" id="IPR029068">
    <property type="entry name" value="Glyas_Bleomycin-R_OHBP_Dase"/>
</dbReference>
<dbReference type="PANTHER" id="PTHR43279:SF1">
    <property type="entry name" value="CATECHOL-2,3-DIOXYGENASE"/>
    <property type="match status" value="1"/>
</dbReference>
<feature type="domain" description="VOC" evidence="2">
    <location>
        <begin position="15"/>
        <end position="130"/>
    </location>
</feature>
<feature type="domain" description="VOC" evidence="2">
    <location>
        <begin position="172"/>
        <end position="291"/>
    </location>
</feature>
<dbReference type="InterPro" id="IPR018146">
    <property type="entry name" value="Glyoxalase_1_CS"/>
</dbReference>
<evidence type="ECO:0000256" key="1">
    <source>
        <dbReference type="ARBA" id="ARBA00022723"/>
    </source>
</evidence>
<dbReference type="CDD" id="cd07255">
    <property type="entry name" value="VOC_BsCatE_like_N"/>
    <property type="match status" value="1"/>
</dbReference>
<evidence type="ECO:0000259" key="2">
    <source>
        <dbReference type="PROSITE" id="PS51819"/>
    </source>
</evidence>
<keyword evidence="1" id="KW-0479">Metal-binding</keyword>
<comment type="caution">
    <text evidence="3">The sequence shown here is derived from an EMBL/GenBank/DDBJ whole genome shotgun (WGS) entry which is preliminary data.</text>
</comment>
<dbReference type="PANTHER" id="PTHR43279">
    <property type="entry name" value="CATECHOL-2,3-DIOXYGENASE"/>
    <property type="match status" value="1"/>
</dbReference>
<dbReference type="InterPro" id="IPR004360">
    <property type="entry name" value="Glyas_Fos-R_dOase_dom"/>
</dbReference>
<sequence>MTTIIPNFQINETTHIGIVALKVANLSKMRDFYTQIIGLTLLDQTEDSVALGTKNNVLLTLQKVEHPLPITRKTGLFHVAFLLPSRKDLGNTLIHYIESNAPLDGASDHGYSEALYLTDPEGNGIEVYRDKPRSEWDIREDGEIVGITIEMDAQGVVDTADRQQTHFPEGTTVGHVHLKVADLQKTEDFYTQVLGLNLTSNFGAQAKFFAAGSYHHHIGANIWMGQHTPPMAENDLGLAYYSFVVPDTAALSELKDHLTTLSVSFKTETTEQMSLYDPNGILIKISVETNR</sequence>
<proteinExistence type="predicted"/>
<dbReference type="RefSeq" id="WP_086274773.1">
    <property type="nucleotide sequence ID" value="NZ_NGKU01000001.1"/>
</dbReference>
<gene>
    <name evidence="3" type="ORF">A5886_001854</name>
</gene>
<dbReference type="PROSITE" id="PS51819">
    <property type="entry name" value="VOC"/>
    <property type="match status" value="2"/>
</dbReference>
<reference evidence="3 4" key="1">
    <citation type="submission" date="2017-05" db="EMBL/GenBank/DDBJ databases">
        <title>The Genome Sequence of Enterococcus sp. 8G7_MSG3316.</title>
        <authorList>
            <consortium name="The Broad Institute Genomics Platform"/>
            <consortium name="The Broad Institute Genomic Center for Infectious Diseases"/>
            <person name="Earl A."/>
            <person name="Manson A."/>
            <person name="Schwartman J."/>
            <person name="Gilmore M."/>
            <person name="Abouelleil A."/>
            <person name="Cao P."/>
            <person name="Chapman S."/>
            <person name="Cusick C."/>
            <person name="Shea T."/>
            <person name="Young S."/>
            <person name="Neafsey D."/>
            <person name="Nusbaum C."/>
            <person name="Birren B."/>
        </authorList>
    </citation>
    <scope>NUCLEOTIDE SEQUENCE [LARGE SCALE GENOMIC DNA]</scope>
    <source>
        <strain evidence="3 4">8G7_MSG3316</strain>
    </source>
</reference>
<dbReference type="GO" id="GO:0046872">
    <property type="term" value="F:metal ion binding"/>
    <property type="evidence" value="ECO:0007669"/>
    <property type="project" value="UniProtKB-KW"/>
</dbReference>
<dbReference type="Pfam" id="PF00903">
    <property type="entry name" value="Glyoxalase"/>
    <property type="match status" value="2"/>
</dbReference>
<evidence type="ECO:0000313" key="4">
    <source>
        <dbReference type="Proteomes" id="UP000195043"/>
    </source>
</evidence>
<dbReference type="Gene3D" id="3.10.180.10">
    <property type="entry name" value="2,3-Dihydroxybiphenyl 1,2-Dioxygenase, domain 1"/>
    <property type="match status" value="2"/>
</dbReference>
<dbReference type="OrthoDB" id="9792626at2"/>
<dbReference type="EMBL" id="NGKU01000001">
    <property type="protein sequence ID" value="OTN76775.1"/>
    <property type="molecule type" value="Genomic_DNA"/>
</dbReference>
<dbReference type="AlphaFoldDB" id="A0A242A6W2"/>
<organism evidence="3 4">
    <name type="scientific">Candidatus Enterococcus testudinis</name>
    <dbReference type="NCBI Taxonomy" id="1834191"/>
    <lineage>
        <taxon>Bacteria</taxon>
        <taxon>Bacillati</taxon>
        <taxon>Bacillota</taxon>
        <taxon>Bacilli</taxon>
        <taxon>Lactobacillales</taxon>
        <taxon>Enterococcaceae</taxon>
        <taxon>Enterococcus</taxon>
    </lineage>
</organism>
<dbReference type="GO" id="GO:0004462">
    <property type="term" value="F:lactoylglutathione lyase activity"/>
    <property type="evidence" value="ECO:0007669"/>
    <property type="project" value="InterPro"/>
</dbReference>
<dbReference type="Proteomes" id="UP000195043">
    <property type="component" value="Unassembled WGS sequence"/>
</dbReference>